<dbReference type="Proteomes" id="UP000424527">
    <property type="component" value="Unassembled WGS sequence"/>
</dbReference>
<feature type="coiled-coil region" evidence="1">
    <location>
        <begin position="3"/>
        <end position="30"/>
    </location>
</feature>
<name>A0A6G0J2F6_LARCR</name>
<dbReference type="Gene3D" id="1.10.287.1490">
    <property type="match status" value="1"/>
</dbReference>
<feature type="coiled-coil region" evidence="1">
    <location>
        <begin position="175"/>
        <end position="272"/>
    </location>
</feature>
<protein>
    <submittedName>
        <fullName evidence="2">Uncharacterized protein</fullName>
    </submittedName>
</protein>
<proteinExistence type="predicted"/>
<sequence>MKINSLTEDNQRLQEELAQNIKSVSELTMERSSLQEEKDTLTFRADELQKILKESELSNSAGLLEKTTECANLSKTLTEREEQLQSLQEEVGGLKKQVSQLSMSLNEKEQTVLEQSSQLEAQQNQMLQLQDTVSMLQEQGSVLKSGLMEKDTMFQQKAEECSVYQNEVMLQKTFISQMQGEVESLRQECLEAKQQIEQKEQTLKEVTNEFQNHKDELNKRNESVISLSSQLGAINENAAEMEAEITNLKAAVQKLTTENSQLIQEEEQRKAEIIDFKDNIQALG</sequence>
<evidence type="ECO:0000256" key="1">
    <source>
        <dbReference type="SAM" id="Coils"/>
    </source>
</evidence>
<keyword evidence="1" id="KW-0175">Coiled coil</keyword>
<accession>A0A6G0J2F6</accession>
<dbReference type="EMBL" id="REGW02000004">
    <property type="protein sequence ID" value="KAE8297774.1"/>
    <property type="molecule type" value="Genomic_DNA"/>
</dbReference>
<keyword evidence="3" id="KW-1185">Reference proteome</keyword>
<evidence type="ECO:0000313" key="3">
    <source>
        <dbReference type="Proteomes" id="UP000424527"/>
    </source>
</evidence>
<dbReference type="AlphaFoldDB" id="A0A6G0J2F6"/>
<feature type="coiled-coil region" evidence="1">
    <location>
        <begin position="70"/>
        <end position="139"/>
    </location>
</feature>
<organism evidence="2 3">
    <name type="scientific">Larimichthys crocea</name>
    <name type="common">Large yellow croaker</name>
    <name type="synonym">Pseudosciaena crocea</name>
    <dbReference type="NCBI Taxonomy" id="215358"/>
    <lineage>
        <taxon>Eukaryota</taxon>
        <taxon>Metazoa</taxon>
        <taxon>Chordata</taxon>
        <taxon>Craniata</taxon>
        <taxon>Vertebrata</taxon>
        <taxon>Euteleostomi</taxon>
        <taxon>Actinopterygii</taxon>
        <taxon>Neopterygii</taxon>
        <taxon>Teleostei</taxon>
        <taxon>Neoteleostei</taxon>
        <taxon>Acanthomorphata</taxon>
        <taxon>Eupercaria</taxon>
        <taxon>Sciaenidae</taxon>
        <taxon>Larimichthys</taxon>
    </lineage>
</organism>
<reference evidence="2 3" key="1">
    <citation type="submission" date="2019-07" db="EMBL/GenBank/DDBJ databases">
        <title>Chromosome genome assembly for large yellow croaker.</title>
        <authorList>
            <person name="Xiao S."/>
        </authorList>
    </citation>
    <scope>NUCLEOTIDE SEQUENCE [LARGE SCALE GENOMIC DNA]</scope>
    <source>
        <strain evidence="2">JMULYC20181020</strain>
        <tissue evidence="2">Muscle</tissue>
    </source>
</reference>
<evidence type="ECO:0000313" key="2">
    <source>
        <dbReference type="EMBL" id="KAE8297774.1"/>
    </source>
</evidence>
<gene>
    <name evidence="2" type="ORF">D5F01_LYC04415</name>
</gene>
<comment type="caution">
    <text evidence="2">The sequence shown here is derived from an EMBL/GenBank/DDBJ whole genome shotgun (WGS) entry which is preliminary data.</text>
</comment>